<dbReference type="Proteomes" id="UP000070133">
    <property type="component" value="Unassembled WGS sequence"/>
</dbReference>
<gene>
    <name evidence="2" type="ORF">AC578_8164</name>
</gene>
<accession>A0A139HAF7</accession>
<sequence>MYVAPESPSLVKTMQSKMTARQQDRDAKRRKSNTPTVSPPPPEVKPVGHIDRKPFRVHCHILWERSDTFRPPAPPMSQMINLLEQTSDCFETYRVFYAYRKPTRDWIAIPVRDLPWDTKWRFIWECYFMGEALAELTFCDALMDRIVKAATSMDQNGSGLASIEAFWSNITELVDTAYRMASPGSKARSFFVDTIVRYCIMEQT</sequence>
<proteinExistence type="predicted"/>
<comment type="caution">
    <text evidence="2">The sequence shown here is derived from an EMBL/GenBank/DDBJ whole genome shotgun (WGS) entry which is preliminary data.</text>
</comment>
<protein>
    <submittedName>
        <fullName evidence="2">Uncharacterized protein</fullName>
    </submittedName>
</protein>
<evidence type="ECO:0000313" key="2">
    <source>
        <dbReference type="EMBL" id="KXS99425.1"/>
    </source>
</evidence>
<feature type="compositionally biased region" description="Polar residues" evidence="1">
    <location>
        <begin position="10"/>
        <end position="21"/>
    </location>
</feature>
<organism evidence="2 3">
    <name type="scientific">Pseudocercospora eumusae</name>
    <dbReference type="NCBI Taxonomy" id="321146"/>
    <lineage>
        <taxon>Eukaryota</taxon>
        <taxon>Fungi</taxon>
        <taxon>Dikarya</taxon>
        <taxon>Ascomycota</taxon>
        <taxon>Pezizomycotina</taxon>
        <taxon>Dothideomycetes</taxon>
        <taxon>Dothideomycetidae</taxon>
        <taxon>Mycosphaerellales</taxon>
        <taxon>Mycosphaerellaceae</taxon>
        <taxon>Pseudocercospora</taxon>
    </lineage>
</organism>
<dbReference type="AlphaFoldDB" id="A0A139HAF7"/>
<evidence type="ECO:0000256" key="1">
    <source>
        <dbReference type="SAM" id="MobiDB-lite"/>
    </source>
</evidence>
<feature type="region of interest" description="Disordered" evidence="1">
    <location>
        <begin position="1"/>
        <end position="47"/>
    </location>
</feature>
<name>A0A139HAF7_9PEZI</name>
<dbReference type="EMBL" id="LFZN01000092">
    <property type="protein sequence ID" value="KXS99425.1"/>
    <property type="molecule type" value="Genomic_DNA"/>
</dbReference>
<evidence type="ECO:0000313" key="3">
    <source>
        <dbReference type="Proteomes" id="UP000070133"/>
    </source>
</evidence>
<keyword evidence="3" id="KW-1185">Reference proteome</keyword>
<reference evidence="2 3" key="1">
    <citation type="submission" date="2015-07" db="EMBL/GenBank/DDBJ databases">
        <title>Comparative genomics of the Sigatoka disease complex on banana suggests a link between parallel evolutionary changes in Pseudocercospora fijiensis and Pseudocercospora eumusae and increased virulence on the banana host.</title>
        <authorList>
            <person name="Chang T.-C."/>
            <person name="Salvucci A."/>
            <person name="Crous P.W."/>
            <person name="Stergiopoulos I."/>
        </authorList>
    </citation>
    <scope>NUCLEOTIDE SEQUENCE [LARGE SCALE GENOMIC DNA]</scope>
    <source>
        <strain evidence="2 3">CBS 114824</strain>
    </source>
</reference>
<dbReference type="OrthoDB" id="3794732at2759"/>